<dbReference type="InterPro" id="IPR051216">
    <property type="entry name" value="Teneurin"/>
</dbReference>
<organism evidence="6 7">
    <name type="scientific">Bdellovibrio bacteriovorus str. Tiberius</name>
    <dbReference type="NCBI Taxonomy" id="1069642"/>
    <lineage>
        <taxon>Bacteria</taxon>
        <taxon>Pseudomonadati</taxon>
        <taxon>Bdellovibrionota</taxon>
        <taxon>Bdellovibrionia</taxon>
        <taxon>Bdellovibrionales</taxon>
        <taxon>Pseudobdellovibrionaceae</taxon>
        <taxon>Bdellovibrio</taxon>
    </lineage>
</organism>
<feature type="chain" id="PRO_5003915870" description="Teneurin-like YD-shell domain-containing protein" evidence="4">
    <location>
        <begin position="21"/>
        <end position="1235"/>
    </location>
</feature>
<accession>K7Z1H0</accession>
<dbReference type="Pfam" id="PF25023">
    <property type="entry name" value="TEN_YD-shell"/>
    <property type="match status" value="1"/>
</dbReference>
<evidence type="ECO:0000256" key="4">
    <source>
        <dbReference type="SAM" id="SignalP"/>
    </source>
</evidence>
<evidence type="ECO:0000256" key="2">
    <source>
        <dbReference type="ARBA" id="ARBA00022737"/>
    </source>
</evidence>
<evidence type="ECO:0000313" key="7">
    <source>
        <dbReference type="Proteomes" id="UP000010074"/>
    </source>
</evidence>
<dbReference type="PATRIC" id="fig|1069642.3.peg.3181"/>
<dbReference type="KEGG" id="bbat:Bdt_3215"/>
<dbReference type="STRING" id="1069642.Bdt_3215"/>
<dbReference type="NCBIfam" id="TIGR03696">
    <property type="entry name" value="Rhs_assc_core"/>
    <property type="match status" value="1"/>
</dbReference>
<dbReference type="InterPro" id="IPR056823">
    <property type="entry name" value="TEN-like_YD-shell"/>
</dbReference>
<protein>
    <recommendedName>
        <fullName evidence="5">Teneurin-like YD-shell domain-containing protein</fullName>
    </recommendedName>
</protein>
<name>K7Z1H0_BDEBC</name>
<evidence type="ECO:0000256" key="3">
    <source>
        <dbReference type="ARBA" id="ARBA00023157"/>
    </source>
</evidence>
<dbReference type="RefSeq" id="WP_015092304.1">
    <property type="nucleotide sequence ID" value="NC_019567.1"/>
</dbReference>
<feature type="signal peptide" evidence="4">
    <location>
        <begin position="1"/>
        <end position="20"/>
    </location>
</feature>
<evidence type="ECO:0000256" key="1">
    <source>
        <dbReference type="ARBA" id="ARBA00022536"/>
    </source>
</evidence>
<keyword evidence="4" id="KW-0732">Signal</keyword>
<dbReference type="EMBL" id="CP002930">
    <property type="protein sequence ID" value="AFY02890.1"/>
    <property type="molecule type" value="Genomic_DNA"/>
</dbReference>
<dbReference type="AlphaFoldDB" id="K7Z1H0"/>
<keyword evidence="1" id="KW-0245">EGF-like domain</keyword>
<reference evidence="6 7" key="1">
    <citation type="journal article" date="2012" name="BMC Genomics">
        <title>Genome analysis of a simultaneously predatory and prey-independent, novel Bdellovibrio bacteriovorus from the River Tiber, supports in silico predictions of both ancient and recent lateral gene transfer from diverse bacteria.</title>
        <authorList>
            <person name="Hobley L."/>
            <person name="Lerner T.R."/>
            <person name="Williams L.E."/>
            <person name="Lambert C."/>
            <person name="Till R."/>
            <person name="Milner D.S."/>
            <person name="Basford S.M."/>
            <person name="Capeness M.J."/>
            <person name="Fenton A.K."/>
            <person name="Atterbury R.J."/>
            <person name="Harris M.A."/>
            <person name="Sockett R.E."/>
        </authorList>
    </citation>
    <scope>NUCLEOTIDE SEQUENCE [LARGE SCALE GENOMIC DNA]</scope>
    <source>
        <strain evidence="6 7">Tiberius</strain>
    </source>
</reference>
<dbReference type="OrthoDB" id="5290774at2"/>
<dbReference type="PANTHER" id="PTHR11219:SF69">
    <property type="entry name" value="TENEURIN-A"/>
    <property type="match status" value="1"/>
</dbReference>
<feature type="domain" description="Teneurin-like YD-shell" evidence="5">
    <location>
        <begin position="368"/>
        <end position="1226"/>
    </location>
</feature>
<sequence>MFRFVMPVLVICLLPSVLWANDQYRSWDLEASQYYEEPTLNSVYEDSLYKYQKQNVLFMNNPDYVLTAFVGRCLPTTFKPFMLPFYKSLYSGIQDEDLTAQTCQNIENQQGATVVNVNSTTTQFTDVILDIVFPTAYSFEYRDWGTAGGPIKQHIDDSASFTILVKLSTPGFCLPTVGAVTDGAGTSEITIEYRAPEQGSTETLELNCTSPITSFHYNGFGRLGPIADAGHLDGALVKKVTLQGANLGGGVALPPAPVPNPNAPLEGPKNCPIEKPSSIIRVDNLSFGEEIAIVGTGAKLVYSSEFASSYQVAFQNLNRQKSFNPEAWTLSIHHYYDKNQDRLFLGSGRSFVKASSVLPGNQEMVVMDGEVFMFDGDGKHLATKSSLTGYVKYQFGYNTAGYLTSITDAFGNITQLTRNTSNQLVSITSPWGQVTTITLGAAFNITEIRNPNNEATSIEYYEGTDLLRRFTTPMGRITEVVYDGLGRIAYTKKVKGSYQFGKMKVGNKFVVSQVTQMGRKTDMESEINPLSGSYVRKVVHPDGVEEVYTENANGSGMFSSPRGVSFSNLVNDERFGALEQRMSKYTSVRKSGMREISISKSYVGLTSDPFNYTSMETREQIGTSVWKNNFSKVNMSVSSETPEEVKSYILLDSNERPTSVQLNQDYPTLFEYYPNGNLKKIVQNGHDLVEYTYNSQGFLNKLKNGRGEEVQYTYDPAGRVLTQTSAGLTTALSYSSDGDLLSVSPSGRPAHLFNFDLSGDMTAYHPPSVPAVSQVATRYLYNDDRQISQVIAPQRPPVRFNYDEVSGFLTQVYVSRDEQQRFYYEKGQISRVRSFDGIETSYSFDGDLLTAVETKMPDTLNSYERVSYAYDGSYLPKRRELAADWIRGSSSVSISYNEDYSVTKVGDLSISYQAGTGRVLETQLGRIYDQYSYDGYGRLSTYLAQYKISPSDPNPVTLFGYQLLRDNIGRIRGKTENNQGKVVSFEYSYDGLGRLIGVTKNGAFYASYQYDSNGNRIVSQVGRFIENATYDQQDRLLTFGNRTFQYYDTGEVKSRQRGVELPQEFNYNSSGSLKSIRLSHGSTVSYRLDAAGSRVATYINGKGLARVIYQDYARIAADFDEKARTSREYVHALGPNTPDYMIFKGQKYRYVKDHLGSPRLLVRETDGYVMQRLDYDVWGRIELDTNRGFQPYGFAGGIYDLNTGLLKFGSRDYDPEVGRWTSKDLILFGGGDLCS</sequence>
<dbReference type="InterPro" id="IPR022385">
    <property type="entry name" value="Rhs_assc_core"/>
</dbReference>
<dbReference type="InterPro" id="IPR006530">
    <property type="entry name" value="YD"/>
</dbReference>
<evidence type="ECO:0000259" key="5">
    <source>
        <dbReference type="Pfam" id="PF25023"/>
    </source>
</evidence>
<gene>
    <name evidence="6" type="ORF">Bdt_3215</name>
</gene>
<dbReference type="Gene3D" id="2.180.10.10">
    <property type="entry name" value="RHS repeat-associated core"/>
    <property type="match status" value="2"/>
</dbReference>
<dbReference type="PANTHER" id="PTHR11219">
    <property type="entry name" value="TENEURIN AND N-ACETYLGLUCOSAMINE-1-PHOSPHODIESTER ALPHA-N-ACETYLGLUCOSAMINIDASE"/>
    <property type="match status" value="1"/>
</dbReference>
<proteinExistence type="predicted"/>
<keyword evidence="3" id="KW-1015">Disulfide bond</keyword>
<dbReference type="Proteomes" id="UP000010074">
    <property type="component" value="Chromosome"/>
</dbReference>
<evidence type="ECO:0000313" key="6">
    <source>
        <dbReference type="EMBL" id="AFY02890.1"/>
    </source>
</evidence>
<dbReference type="HOGENOM" id="CLU_267241_0_0_7"/>
<keyword evidence="2" id="KW-0677">Repeat</keyword>
<dbReference type="NCBIfam" id="TIGR01643">
    <property type="entry name" value="YD_repeat_2x"/>
    <property type="match status" value="1"/>
</dbReference>